<dbReference type="InterPro" id="IPR035965">
    <property type="entry name" value="PAS-like_dom_sf"/>
</dbReference>
<keyword evidence="1" id="KW-0472">Membrane</keyword>
<evidence type="ECO:0000313" key="4">
    <source>
        <dbReference type="Proteomes" id="UP000243978"/>
    </source>
</evidence>
<dbReference type="Pfam" id="PF13188">
    <property type="entry name" value="PAS_8"/>
    <property type="match status" value="1"/>
</dbReference>
<dbReference type="SUPFAM" id="SSF55785">
    <property type="entry name" value="PYP-like sensor domain (PAS domain)"/>
    <property type="match status" value="2"/>
</dbReference>
<dbReference type="Pfam" id="PF12860">
    <property type="entry name" value="PAS_7"/>
    <property type="match status" value="1"/>
</dbReference>
<protein>
    <submittedName>
        <fullName evidence="3">PAS domain-containing protein</fullName>
    </submittedName>
</protein>
<dbReference type="PROSITE" id="PS50112">
    <property type="entry name" value="PAS"/>
    <property type="match status" value="1"/>
</dbReference>
<proteinExistence type="predicted"/>
<feature type="transmembrane region" description="Helical" evidence="1">
    <location>
        <begin position="12"/>
        <end position="36"/>
    </location>
</feature>
<dbReference type="EMBL" id="QBKS01000001">
    <property type="protein sequence ID" value="PTX58106.1"/>
    <property type="molecule type" value="Genomic_DNA"/>
</dbReference>
<keyword evidence="1" id="KW-0812">Transmembrane</keyword>
<dbReference type="RefSeq" id="WP_158269985.1">
    <property type="nucleotide sequence ID" value="NZ_QBKS01000001.1"/>
</dbReference>
<name>A0A2T6BPY9_9RHOB</name>
<evidence type="ECO:0000313" key="3">
    <source>
        <dbReference type="EMBL" id="PTX58106.1"/>
    </source>
</evidence>
<reference evidence="3 4" key="1">
    <citation type="submission" date="2018-04" db="EMBL/GenBank/DDBJ databases">
        <title>Genomic Encyclopedia of Archaeal and Bacterial Type Strains, Phase II (KMG-II): from individual species to whole genera.</title>
        <authorList>
            <person name="Goeker M."/>
        </authorList>
    </citation>
    <scope>NUCLEOTIDE SEQUENCE [LARGE SCALE GENOMIC DNA]</scope>
    <source>
        <strain evidence="3 4">DSM 100977</strain>
    </source>
</reference>
<sequence>MNQLSPDDVASIGTIFGFGAIIGVALCVGVVSLLGLRRRSKPSETLEFRFEARELIGACPHARRTLAYEDFDEDVYHQLIDRLADMFPDLPSRLENAPAHHDSFYMTEPTEDGSITVAAELHGSFLTLRISGVAAPLARRVLVESDEMRAAEAELTVLRSTVDATPHPAWRETADGQIDWANRAYLTLMAQADIAADTGAWPPAKLFHGGAVTAPGCEPKVKRSSLPIKGEDARTFEVTRFGIGTSTLNFATDAAATVRAEESLRSFMQTLTQTFAALPIGLAVFDRSRALVMFNPALSDLTRLEPAWLTTRPTLYDVLNELREKRMVPERRDFKDWRQSIEGLVQSASDGTYCETWTLATGQTYRVTGQPHPEGAVAFLLEDITAEMTLTRKFRRELNMSQTLLDNLPNALVVFDSDGVISMQNAAYHALWGTDPEAAMDQITITDASRMWQSASTPDPIWGDARDFVVQRGDRAEWSDTVMLANGRALQCRFQPLSGGATMIEFMPSGDAGAIMPAPAAPAEASAKMAG</sequence>
<keyword evidence="1" id="KW-1133">Transmembrane helix</keyword>
<organism evidence="3 4">
    <name type="scientific">Litoreibacter ponti</name>
    <dbReference type="NCBI Taxonomy" id="1510457"/>
    <lineage>
        <taxon>Bacteria</taxon>
        <taxon>Pseudomonadati</taxon>
        <taxon>Pseudomonadota</taxon>
        <taxon>Alphaproteobacteria</taxon>
        <taxon>Rhodobacterales</taxon>
        <taxon>Roseobacteraceae</taxon>
        <taxon>Litoreibacter</taxon>
    </lineage>
</organism>
<dbReference type="OrthoDB" id="9797304at2"/>
<accession>A0A2T6BPY9</accession>
<gene>
    <name evidence="3" type="ORF">C8N43_2782</name>
</gene>
<comment type="caution">
    <text evidence="3">The sequence shown here is derived from an EMBL/GenBank/DDBJ whole genome shotgun (WGS) entry which is preliminary data.</text>
</comment>
<feature type="domain" description="PAS" evidence="2">
    <location>
        <begin position="397"/>
        <end position="447"/>
    </location>
</feature>
<dbReference type="InterPro" id="IPR000014">
    <property type="entry name" value="PAS"/>
</dbReference>
<dbReference type="Proteomes" id="UP000243978">
    <property type="component" value="Unassembled WGS sequence"/>
</dbReference>
<evidence type="ECO:0000256" key="1">
    <source>
        <dbReference type="SAM" id="Phobius"/>
    </source>
</evidence>
<dbReference type="Gene3D" id="3.30.450.20">
    <property type="entry name" value="PAS domain"/>
    <property type="match status" value="2"/>
</dbReference>
<dbReference type="AlphaFoldDB" id="A0A2T6BPY9"/>
<evidence type="ECO:0000259" key="2">
    <source>
        <dbReference type="PROSITE" id="PS50112"/>
    </source>
</evidence>
<keyword evidence="4" id="KW-1185">Reference proteome</keyword>